<dbReference type="Proteomes" id="UP001281147">
    <property type="component" value="Unassembled WGS sequence"/>
</dbReference>
<accession>A0ACC3MP56</accession>
<dbReference type="EMBL" id="JAUTXU010000211">
    <property type="protein sequence ID" value="KAK3698419.1"/>
    <property type="molecule type" value="Genomic_DNA"/>
</dbReference>
<protein>
    <submittedName>
        <fullName evidence="1">Uncharacterized protein</fullName>
    </submittedName>
</protein>
<name>A0ACC3MP56_9PEZI</name>
<comment type="caution">
    <text evidence="1">The sequence shown here is derived from an EMBL/GenBank/DDBJ whole genome shotgun (WGS) entry which is preliminary data.</text>
</comment>
<gene>
    <name evidence="1" type="ORF">LTR37_016989</name>
</gene>
<reference evidence="1" key="1">
    <citation type="submission" date="2023-07" db="EMBL/GenBank/DDBJ databases">
        <title>Black Yeasts Isolated from many extreme environments.</title>
        <authorList>
            <person name="Coleine C."/>
            <person name="Stajich J.E."/>
            <person name="Selbmann L."/>
        </authorList>
    </citation>
    <scope>NUCLEOTIDE SEQUENCE</scope>
    <source>
        <strain evidence="1">CCFEE 5714</strain>
    </source>
</reference>
<keyword evidence="2" id="KW-1185">Reference proteome</keyword>
<sequence>MPVIFEDEGAGASNGATELPFPLMTTEHILHCSYHYWHPKYRATTPKARLIPLSKPFLDYLRADGIILPSDEDERATWSDTDSGIFSASDNPDAYDQSDEEDEDVAAGWRNVHNAIKNTIAELGGKVVPKLNWSAPKDATWMNANTMECRTPNEIYLLLKSSDFITHDLEHAFDDTVASPSSSLTQESIPFHLVLRKAVGQWNPSVEFRCFVRGRRLLCMCQRDLNHFDFLFNMSGRLRSLIQEFFDVRLRDSFPDENFVFDVYVPPPHNRVWLVDVNPWAPRTDPLLFSWMEILNMPEPREPEAEDETPDFVRLSLADTSNRDTGRLLQQMRDASDAYDEEHGDDEDDDSDVDEAIWLPELRLVRKDDPEAYSFNAPKYSAHKLPRDVVDAAQSGEGLREFARDWQNILDKRQKEEQELGESSEGD</sequence>
<organism evidence="1 2">
    <name type="scientific">Vermiconidia calcicola</name>
    <dbReference type="NCBI Taxonomy" id="1690605"/>
    <lineage>
        <taxon>Eukaryota</taxon>
        <taxon>Fungi</taxon>
        <taxon>Dikarya</taxon>
        <taxon>Ascomycota</taxon>
        <taxon>Pezizomycotina</taxon>
        <taxon>Dothideomycetes</taxon>
        <taxon>Dothideomycetidae</taxon>
        <taxon>Mycosphaerellales</taxon>
        <taxon>Extremaceae</taxon>
        <taxon>Vermiconidia</taxon>
    </lineage>
</organism>
<evidence type="ECO:0000313" key="1">
    <source>
        <dbReference type="EMBL" id="KAK3698419.1"/>
    </source>
</evidence>
<proteinExistence type="predicted"/>
<evidence type="ECO:0000313" key="2">
    <source>
        <dbReference type="Proteomes" id="UP001281147"/>
    </source>
</evidence>